<dbReference type="EMBL" id="JBEPCU010001574">
    <property type="protein sequence ID" value="MER6983926.1"/>
    <property type="molecule type" value="Genomic_DNA"/>
</dbReference>
<keyword evidence="1" id="KW-0175">Coiled coil</keyword>
<accession>A0ABV1WJK4</accession>
<feature type="coiled-coil region" evidence="1">
    <location>
        <begin position="71"/>
        <end position="110"/>
    </location>
</feature>
<keyword evidence="3" id="KW-1185">Reference proteome</keyword>
<comment type="caution">
    <text evidence="2">The sequence shown here is derived from an EMBL/GenBank/DDBJ whole genome shotgun (WGS) entry which is preliminary data.</text>
</comment>
<reference evidence="2 3" key="1">
    <citation type="submission" date="2024-06" db="EMBL/GenBank/DDBJ databases">
        <title>The Natural Products Discovery Center: Release of the First 8490 Sequenced Strains for Exploring Actinobacteria Biosynthetic Diversity.</title>
        <authorList>
            <person name="Kalkreuter E."/>
            <person name="Kautsar S.A."/>
            <person name="Yang D."/>
            <person name="Bader C.D."/>
            <person name="Teijaro C.N."/>
            <person name="Fluegel L."/>
            <person name="Davis C.M."/>
            <person name="Simpson J.R."/>
            <person name="Lauterbach L."/>
            <person name="Steele A.D."/>
            <person name="Gui C."/>
            <person name="Meng S."/>
            <person name="Li G."/>
            <person name="Viehrig K."/>
            <person name="Ye F."/>
            <person name="Su P."/>
            <person name="Kiefer A.F."/>
            <person name="Nichols A."/>
            <person name="Cepeda A.J."/>
            <person name="Yan W."/>
            <person name="Fan B."/>
            <person name="Jiang Y."/>
            <person name="Adhikari A."/>
            <person name="Zheng C.-J."/>
            <person name="Schuster L."/>
            <person name="Cowan T.M."/>
            <person name="Smanski M.J."/>
            <person name="Chevrette M.G."/>
            <person name="De Carvalho L.P.S."/>
            <person name="Shen B."/>
        </authorList>
    </citation>
    <scope>NUCLEOTIDE SEQUENCE [LARGE SCALE GENOMIC DNA]</scope>
    <source>
        <strain evidence="2 3">NPDC000634</strain>
    </source>
</reference>
<sequence length="227" mass="24964">MFQRPACPDLRCDDGIRLDTGSDCPTCGNIVHTRRALRARVAAQVEGGMTYRDPAACRAEVERRLREETALEEKRARARRARAAREVEQRQQAIARRRALEEEAELTRRQAPCADCGLPACAGLCPGCSYRRRTELLVREAVNLAVAARVDLSDSAAVAEFTRQCETDTRALLASACERACGPDADPALVEFTAPQVARRIRDKRHEAALCRLLGAEDAVAEADAAY</sequence>
<evidence type="ECO:0000313" key="2">
    <source>
        <dbReference type="EMBL" id="MER6983926.1"/>
    </source>
</evidence>
<evidence type="ECO:0000256" key="1">
    <source>
        <dbReference type="SAM" id="Coils"/>
    </source>
</evidence>
<name>A0ABV1WJK4_9ACTN</name>
<proteinExistence type="predicted"/>
<organism evidence="2 3">
    <name type="scientific">Streptomyces carpinensis</name>
    <dbReference type="NCBI Taxonomy" id="66369"/>
    <lineage>
        <taxon>Bacteria</taxon>
        <taxon>Bacillati</taxon>
        <taxon>Actinomycetota</taxon>
        <taxon>Actinomycetes</taxon>
        <taxon>Kitasatosporales</taxon>
        <taxon>Streptomycetaceae</taxon>
        <taxon>Streptomyces</taxon>
    </lineage>
</organism>
<evidence type="ECO:0000313" key="3">
    <source>
        <dbReference type="Proteomes" id="UP001458415"/>
    </source>
</evidence>
<feature type="non-terminal residue" evidence="2">
    <location>
        <position position="227"/>
    </location>
</feature>
<protein>
    <submittedName>
        <fullName evidence="2">Uncharacterized protein</fullName>
    </submittedName>
</protein>
<gene>
    <name evidence="2" type="ORF">ABT317_45000</name>
</gene>
<dbReference type="Proteomes" id="UP001458415">
    <property type="component" value="Unassembled WGS sequence"/>
</dbReference>